<evidence type="ECO:0000256" key="8">
    <source>
        <dbReference type="ARBA" id="ARBA00022837"/>
    </source>
</evidence>
<feature type="domain" description="Calcium uniporter protein C-terminal" evidence="20">
    <location>
        <begin position="342"/>
        <end position="456"/>
    </location>
</feature>
<feature type="compositionally biased region" description="Polar residues" evidence="18">
    <location>
        <begin position="63"/>
        <end position="76"/>
    </location>
</feature>
<dbReference type="InterPro" id="IPR039055">
    <property type="entry name" value="MCU_fam"/>
</dbReference>
<dbReference type="GO" id="GO:0051560">
    <property type="term" value="P:mitochondrial calcium ion homeostasis"/>
    <property type="evidence" value="ECO:0007669"/>
    <property type="project" value="InterPro"/>
</dbReference>
<feature type="region of interest" description="Disordered" evidence="18">
    <location>
        <begin position="489"/>
        <end position="517"/>
    </location>
</feature>
<keyword evidence="11" id="KW-0496">Mitochondrion</keyword>
<dbReference type="GO" id="GO:0015292">
    <property type="term" value="F:uniporter activity"/>
    <property type="evidence" value="ECO:0007669"/>
    <property type="project" value="TreeGrafter"/>
</dbReference>
<evidence type="ECO:0000256" key="9">
    <source>
        <dbReference type="ARBA" id="ARBA00022989"/>
    </source>
</evidence>
<comment type="similarity">
    <text evidence="2">Belongs to the MCU (TC 1.A.77) family.</text>
</comment>
<evidence type="ECO:0000256" key="10">
    <source>
        <dbReference type="ARBA" id="ARBA00023065"/>
    </source>
</evidence>
<dbReference type="InterPro" id="IPR006769">
    <property type="entry name" value="MCU_C"/>
</dbReference>
<feature type="transmembrane region" description="Helical" evidence="19">
    <location>
        <begin position="402"/>
        <end position="420"/>
    </location>
</feature>
<keyword evidence="4" id="KW-0109">Calcium transport</keyword>
<evidence type="ECO:0000256" key="15">
    <source>
        <dbReference type="ARBA" id="ARBA00044966"/>
    </source>
</evidence>
<comment type="function">
    <text evidence="17">Highly selective calcium channel localized to the inner mitochondrial membrane, which mediates calcium uptake into the mitochondrial matrix. Mitochondrial calcium homeostasis plays key roles in cellular physiology and regulates ATP production, cytoplasmic calcium signals and activation of cell death pathways. Sufficient to operate as a pore-forming channel without the need of calcium-sensor or auxiliary subunit.</text>
</comment>
<dbReference type="Pfam" id="PF04678">
    <property type="entry name" value="MCU"/>
    <property type="match status" value="1"/>
</dbReference>
<keyword evidence="3" id="KW-0813">Transport</keyword>
<evidence type="ECO:0000256" key="7">
    <source>
        <dbReference type="ARBA" id="ARBA00022792"/>
    </source>
</evidence>
<feature type="transmembrane region" description="Helical" evidence="19">
    <location>
        <begin position="370"/>
        <end position="390"/>
    </location>
</feature>
<evidence type="ECO:0000256" key="19">
    <source>
        <dbReference type="SAM" id="Phobius"/>
    </source>
</evidence>
<name>A0A6A6B345_9PEZI</name>
<comment type="subcellular location">
    <subcellularLocation>
        <location evidence="1">Mitochondrion inner membrane</location>
        <topology evidence="1">Multi-pass membrane protein</topology>
    </subcellularLocation>
</comment>
<evidence type="ECO:0000256" key="4">
    <source>
        <dbReference type="ARBA" id="ARBA00022568"/>
    </source>
</evidence>
<evidence type="ECO:0000256" key="1">
    <source>
        <dbReference type="ARBA" id="ARBA00004448"/>
    </source>
</evidence>
<dbReference type="GO" id="GO:0036444">
    <property type="term" value="P:calcium import into the mitochondrion"/>
    <property type="evidence" value="ECO:0007669"/>
    <property type="project" value="TreeGrafter"/>
</dbReference>
<dbReference type="PANTHER" id="PTHR13462:SF10">
    <property type="entry name" value="CALCIUM UNIPORTER PROTEIN, MITOCHONDRIAL"/>
    <property type="match status" value="1"/>
</dbReference>
<dbReference type="Proteomes" id="UP000799438">
    <property type="component" value="Unassembled WGS sequence"/>
</dbReference>
<comment type="catalytic activity">
    <reaction evidence="14">
        <text>Ca(2+)(in) = Ca(2+)(out)</text>
        <dbReference type="Rhea" id="RHEA:29671"/>
        <dbReference type="ChEBI" id="CHEBI:29108"/>
    </reaction>
</comment>
<evidence type="ECO:0000256" key="5">
    <source>
        <dbReference type="ARBA" id="ARBA00022673"/>
    </source>
</evidence>
<feature type="compositionally biased region" description="Basic and acidic residues" evidence="18">
    <location>
        <begin position="86"/>
        <end position="96"/>
    </location>
</feature>
<dbReference type="RefSeq" id="XP_033393390.1">
    <property type="nucleotide sequence ID" value="XM_033539362.1"/>
</dbReference>
<dbReference type="GO" id="GO:0005262">
    <property type="term" value="F:calcium channel activity"/>
    <property type="evidence" value="ECO:0007669"/>
    <property type="project" value="UniProtKB-KW"/>
</dbReference>
<proteinExistence type="inferred from homology"/>
<evidence type="ECO:0000256" key="11">
    <source>
        <dbReference type="ARBA" id="ARBA00023128"/>
    </source>
</evidence>
<evidence type="ECO:0000256" key="17">
    <source>
        <dbReference type="ARBA" id="ARBA00045938"/>
    </source>
</evidence>
<evidence type="ECO:0000259" key="20">
    <source>
        <dbReference type="Pfam" id="PF04678"/>
    </source>
</evidence>
<evidence type="ECO:0000313" key="21">
    <source>
        <dbReference type="EMBL" id="KAF2137675.1"/>
    </source>
</evidence>
<keyword evidence="13" id="KW-0407">Ion channel</keyword>
<evidence type="ECO:0000256" key="12">
    <source>
        <dbReference type="ARBA" id="ARBA00023136"/>
    </source>
</evidence>
<evidence type="ECO:0000256" key="16">
    <source>
        <dbReference type="ARBA" id="ARBA00044981"/>
    </source>
</evidence>
<accession>A0A6A6B345</accession>
<dbReference type="GO" id="GO:1990246">
    <property type="term" value="C:uniplex complex"/>
    <property type="evidence" value="ECO:0007669"/>
    <property type="project" value="TreeGrafter"/>
</dbReference>
<keyword evidence="5" id="KW-0107">Calcium channel</keyword>
<dbReference type="PANTHER" id="PTHR13462">
    <property type="entry name" value="CALCIUM UNIPORTER PROTEIN, MITOCHONDRIAL"/>
    <property type="match status" value="1"/>
</dbReference>
<reference evidence="21" key="1">
    <citation type="journal article" date="2020" name="Stud. Mycol.">
        <title>101 Dothideomycetes genomes: a test case for predicting lifestyles and emergence of pathogens.</title>
        <authorList>
            <person name="Haridas S."/>
            <person name="Albert R."/>
            <person name="Binder M."/>
            <person name="Bloem J."/>
            <person name="Labutti K."/>
            <person name="Salamov A."/>
            <person name="Andreopoulos B."/>
            <person name="Baker S."/>
            <person name="Barry K."/>
            <person name="Bills G."/>
            <person name="Bluhm B."/>
            <person name="Cannon C."/>
            <person name="Castanera R."/>
            <person name="Culley D."/>
            <person name="Daum C."/>
            <person name="Ezra D."/>
            <person name="Gonzalez J."/>
            <person name="Henrissat B."/>
            <person name="Kuo A."/>
            <person name="Liang C."/>
            <person name="Lipzen A."/>
            <person name="Lutzoni F."/>
            <person name="Magnuson J."/>
            <person name="Mondo S."/>
            <person name="Nolan M."/>
            <person name="Ohm R."/>
            <person name="Pangilinan J."/>
            <person name="Park H.-J."/>
            <person name="Ramirez L."/>
            <person name="Alfaro M."/>
            <person name="Sun H."/>
            <person name="Tritt A."/>
            <person name="Yoshinaga Y."/>
            <person name="Zwiers L.-H."/>
            <person name="Turgeon B."/>
            <person name="Goodwin S."/>
            <person name="Spatafora J."/>
            <person name="Crous P."/>
            <person name="Grigoriev I."/>
        </authorList>
    </citation>
    <scope>NUCLEOTIDE SEQUENCE</scope>
    <source>
        <strain evidence="21">CBS 121167</strain>
    </source>
</reference>
<keyword evidence="9 19" id="KW-1133">Transmembrane helix</keyword>
<feature type="compositionally biased region" description="Acidic residues" evidence="18">
    <location>
        <begin position="222"/>
        <end position="235"/>
    </location>
</feature>
<keyword evidence="10" id="KW-0406">Ion transport</keyword>
<evidence type="ECO:0000256" key="14">
    <source>
        <dbReference type="ARBA" id="ARBA00036634"/>
    </source>
</evidence>
<dbReference type="AlphaFoldDB" id="A0A6A6B345"/>
<feature type="region of interest" description="Disordered" evidence="18">
    <location>
        <begin position="194"/>
        <end position="267"/>
    </location>
</feature>
<dbReference type="GeneID" id="54296858"/>
<dbReference type="EMBL" id="ML995501">
    <property type="protein sequence ID" value="KAF2137675.1"/>
    <property type="molecule type" value="Genomic_DNA"/>
</dbReference>
<keyword evidence="6 19" id="KW-0812">Transmembrane</keyword>
<sequence>MQPRLLHSLARAAPMAKPPFRASHFQTILARTSSPTQRLSLSPLTCRRSITLGKKQRIEERTGTNSYAQPASELNQEVTEEETRDYEEKVVEDTKAKQIRTPWHREGSDQPPVARQRSAGAMTKGKLLTTPSRMLKLILPLSTKDHNDDRKNVEPLALLVHPQQPLSYLERLIQSELPSINVDGKDKIPSVYFRAEDSTQDGMQPKKTTPVEDRSIAKEESHEDIEDNDNNDLENPDSTRIGGQTHKTGKLNRKTPEEANKLRGGYGEGGVESYSGLGHEAPTHKTSERRFVRWSTSTEIGDFIRDAARGQEFAVEIEGAPYDIRVGVPSFNDRTYYLRMRLRGSCKKIAALADVKRECDHLAHKGAQRVAVGGLGLVLAWWGTVYKLTFGTDLGWDVMEPVTYLVGLSTLIGGYIWFLYHNREVSYRSAMNFTISRRQSRLYSERGFELQKWEALIEEANMLRKEIKMVANEYDVEWDELQDEHAEKVAEALRKDRERKKEGKKGGDSEGGKGEQD</sequence>
<keyword evidence="8" id="KW-0106">Calcium</keyword>
<evidence type="ECO:0000313" key="22">
    <source>
        <dbReference type="Proteomes" id="UP000799438"/>
    </source>
</evidence>
<keyword evidence="12 19" id="KW-0472">Membrane</keyword>
<evidence type="ECO:0000256" key="6">
    <source>
        <dbReference type="ARBA" id="ARBA00022692"/>
    </source>
</evidence>
<evidence type="ECO:0000256" key="3">
    <source>
        <dbReference type="ARBA" id="ARBA00022448"/>
    </source>
</evidence>
<organism evidence="21 22">
    <name type="scientific">Aplosporella prunicola CBS 121167</name>
    <dbReference type="NCBI Taxonomy" id="1176127"/>
    <lineage>
        <taxon>Eukaryota</taxon>
        <taxon>Fungi</taxon>
        <taxon>Dikarya</taxon>
        <taxon>Ascomycota</taxon>
        <taxon>Pezizomycotina</taxon>
        <taxon>Dothideomycetes</taxon>
        <taxon>Dothideomycetes incertae sedis</taxon>
        <taxon>Botryosphaeriales</taxon>
        <taxon>Aplosporellaceae</taxon>
        <taxon>Aplosporella</taxon>
    </lineage>
</organism>
<dbReference type="OrthoDB" id="278338at2759"/>
<feature type="region of interest" description="Disordered" evidence="18">
    <location>
        <begin position="55"/>
        <end position="127"/>
    </location>
</feature>
<evidence type="ECO:0000256" key="2">
    <source>
        <dbReference type="ARBA" id="ARBA00005653"/>
    </source>
</evidence>
<evidence type="ECO:0000256" key="13">
    <source>
        <dbReference type="ARBA" id="ARBA00023303"/>
    </source>
</evidence>
<comment type="subunit">
    <text evidence="15">Homotetramer, assembles in a dimer or dimers configuration with two interfaces.</text>
</comment>
<protein>
    <recommendedName>
        <fullName evidence="16">Calcium uniporter protein, mitochondrial</fullName>
    </recommendedName>
</protein>
<keyword evidence="22" id="KW-1185">Reference proteome</keyword>
<feature type="compositionally biased region" description="Basic and acidic residues" evidence="18">
    <location>
        <begin position="209"/>
        <end position="221"/>
    </location>
</feature>
<keyword evidence="7" id="KW-0999">Mitochondrion inner membrane</keyword>
<evidence type="ECO:0000256" key="18">
    <source>
        <dbReference type="SAM" id="MobiDB-lite"/>
    </source>
</evidence>
<gene>
    <name evidence="21" type="ORF">K452DRAFT_278362</name>
</gene>